<name>A0ABT8YJV5_9HYPH</name>
<accession>A0ABT8YJV5</accession>
<organism evidence="1 2">
    <name type="scientific">Rhizobium alvei</name>
    <dbReference type="NCBI Taxonomy" id="1132659"/>
    <lineage>
        <taxon>Bacteria</taxon>
        <taxon>Pseudomonadati</taxon>
        <taxon>Pseudomonadota</taxon>
        <taxon>Alphaproteobacteria</taxon>
        <taxon>Hyphomicrobiales</taxon>
        <taxon>Rhizobiaceae</taxon>
        <taxon>Rhizobium/Agrobacterium group</taxon>
        <taxon>Rhizobium</taxon>
    </lineage>
</organism>
<dbReference type="RefSeq" id="WP_304375467.1">
    <property type="nucleotide sequence ID" value="NZ_JAUOZU010000005.1"/>
</dbReference>
<sequence>MKLLGEILRRCAETFSRNDEISALDHAPISAWHCYTPSSIAYSVDRSKPNG</sequence>
<evidence type="ECO:0000313" key="2">
    <source>
        <dbReference type="Proteomes" id="UP001174932"/>
    </source>
</evidence>
<protein>
    <submittedName>
        <fullName evidence="1">Uncharacterized protein</fullName>
    </submittedName>
</protein>
<comment type="caution">
    <text evidence="1">The sequence shown here is derived from an EMBL/GenBank/DDBJ whole genome shotgun (WGS) entry which is preliminary data.</text>
</comment>
<evidence type="ECO:0000313" key="1">
    <source>
        <dbReference type="EMBL" id="MDO6963564.1"/>
    </source>
</evidence>
<reference evidence="1" key="1">
    <citation type="journal article" date="2015" name="Int. J. Syst. Evol. Microbiol.">
        <title>Rhizobium alvei sp. nov., isolated from a freshwater river.</title>
        <authorList>
            <person name="Sheu S.Y."/>
            <person name="Huang H.W."/>
            <person name="Young C.C."/>
            <person name="Chen W.M."/>
        </authorList>
    </citation>
    <scope>NUCLEOTIDE SEQUENCE</scope>
    <source>
        <strain evidence="1">TNR-22</strain>
    </source>
</reference>
<proteinExistence type="predicted"/>
<gene>
    <name evidence="1" type="ORF">Q4481_06325</name>
</gene>
<reference evidence="1" key="2">
    <citation type="submission" date="2023-07" db="EMBL/GenBank/DDBJ databases">
        <authorList>
            <person name="Shen H."/>
        </authorList>
    </citation>
    <scope>NUCLEOTIDE SEQUENCE</scope>
    <source>
        <strain evidence="1">TNR-22</strain>
    </source>
</reference>
<dbReference type="Proteomes" id="UP001174932">
    <property type="component" value="Unassembled WGS sequence"/>
</dbReference>
<dbReference type="EMBL" id="JAUOZU010000005">
    <property type="protein sequence ID" value="MDO6963564.1"/>
    <property type="molecule type" value="Genomic_DNA"/>
</dbReference>
<keyword evidence="2" id="KW-1185">Reference proteome</keyword>